<accession>A0ABR2YBX0</accession>
<evidence type="ECO:0000313" key="1">
    <source>
        <dbReference type="EMBL" id="KAK9901996.1"/>
    </source>
</evidence>
<dbReference type="InterPro" id="IPR001128">
    <property type="entry name" value="Cyt_P450"/>
</dbReference>
<dbReference type="PANTHER" id="PTHR24301">
    <property type="entry name" value="THROMBOXANE-A SYNTHASE"/>
    <property type="match status" value="1"/>
</dbReference>
<keyword evidence="2" id="KW-1185">Reference proteome</keyword>
<dbReference type="Gene3D" id="1.10.630.10">
    <property type="entry name" value="Cytochrome P450"/>
    <property type="match status" value="1"/>
</dbReference>
<dbReference type="Pfam" id="PF00067">
    <property type="entry name" value="p450"/>
    <property type="match status" value="1"/>
</dbReference>
<sequence length="352" mass="38301">MWLIGNFGSFASGHGIHVLLTEWARQYGTIYMAWFGYAPILVVSEPQLGRLLALRNVERLELKGAPDLFTGRDHKIQSSMLAVVNDKTQHRDIKNAWLPIFNSASLDVSSSLINKCAKQLCSHLAQCAAVGKETNIWRDYGRLTMGVVGTVAFVVDLFTQAADNSKNSEAAKELICSAETLFAQNPFGGDLYAGILLLFPFALPLLKPVARCFPDAQMRKMAAARHRLYKTSTALLETARKQAAQAGKDKPQKEVVAAAPQAGGVPSCLEARKQARTVKPGSFMHLLMSASHTAHGSPFSDDEIIGQAFIFLLAGYETTANTLAFATHSLAANPDKAAKLLEEIDREVPQAM</sequence>
<dbReference type="InterPro" id="IPR036396">
    <property type="entry name" value="Cyt_P450_sf"/>
</dbReference>
<evidence type="ECO:0000313" key="2">
    <source>
        <dbReference type="Proteomes" id="UP001491310"/>
    </source>
</evidence>
<reference evidence="1 2" key="1">
    <citation type="journal article" date="2024" name="Nat. Commun.">
        <title>Phylogenomics reveals the evolutionary origins of lichenization in chlorophyte algae.</title>
        <authorList>
            <person name="Puginier C."/>
            <person name="Libourel C."/>
            <person name="Otte J."/>
            <person name="Skaloud P."/>
            <person name="Haon M."/>
            <person name="Grisel S."/>
            <person name="Petersen M."/>
            <person name="Berrin J.G."/>
            <person name="Delaux P.M."/>
            <person name="Dal Grande F."/>
            <person name="Keller J."/>
        </authorList>
    </citation>
    <scope>NUCLEOTIDE SEQUENCE [LARGE SCALE GENOMIC DNA]</scope>
    <source>
        <strain evidence="1 2">SAG 216-7</strain>
    </source>
</reference>
<protein>
    <recommendedName>
        <fullName evidence="3">Cytochrome P450</fullName>
    </recommendedName>
</protein>
<comment type="caution">
    <text evidence="1">The sequence shown here is derived from an EMBL/GenBank/DDBJ whole genome shotgun (WGS) entry which is preliminary data.</text>
</comment>
<dbReference type="SUPFAM" id="SSF48264">
    <property type="entry name" value="Cytochrome P450"/>
    <property type="match status" value="1"/>
</dbReference>
<gene>
    <name evidence="1" type="ORF">WJX75_000629</name>
</gene>
<dbReference type="PANTHER" id="PTHR24301:SF2">
    <property type="entry name" value="THROMBOXANE-A SYNTHASE"/>
    <property type="match status" value="1"/>
</dbReference>
<dbReference type="EMBL" id="JALJOT010000016">
    <property type="protein sequence ID" value="KAK9901996.1"/>
    <property type="molecule type" value="Genomic_DNA"/>
</dbReference>
<name>A0ABR2YBX0_9CHLO</name>
<organism evidence="1 2">
    <name type="scientific">Coccomyxa subellipsoidea</name>
    <dbReference type="NCBI Taxonomy" id="248742"/>
    <lineage>
        <taxon>Eukaryota</taxon>
        <taxon>Viridiplantae</taxon>
        <taxon>Chlorophyta</taxon>
        <taxon>core chlorophytes</taxon>
        <taxon>Trebouxiophyceae</taxon>
        <taxon>Trebouxiophyceae incertae sedis</taxon>
        <taxon>Coccomyxaceae</taxon>
        <taxon>Coccomyxa</taxon>
    </lineage>
</organism>
<proteinExistence type="predicted"/>
<dbReference type="Proteomes" id="UP001491310">
    <property type="component" value="Unassembled WGS sequence"/>
</dbReference>
<evidence type="ECO:0008006" key="3">
    <source>
        <dbReference type="Google" id="ProtNLM"/>
    </source>
</evidence>